<dbReference type="EMBL" id="GEBQ01002167">
    <property type="protein sequence ID" value="JAT37810.1"/>
    <property type="molecule type" value="Transcribed_RNA"/>
</dbReference>
<dbReference type="EMBL" id="GEBQ01018286">
    <property type="protein sequence ID" value="JAT21691.1"/>
    <property type="molecule type" value="Transcribed_RNA"/>
</dbReference>
<organism evidence="2">
    <name type="scientific">Graphocephala atropunctata</name>
    <dbReference type="NCBI Taxonomy" id="36148"/>
    <lineage>
        <taxon>Eukaryota</taxon>
        <taxon>Metazoa</taxon>
        <taxon>Ecdysozoa</taxon>
        <taxon>Arthropoda</taxon>
        <taxon>Hexapoda</taxon>
        <taxon>Insecta</taxon>
        <taxon>Pterygota</taxon>
        <taxon>Neoptera</taxon>
        <taxon>Paraneoptera</taxon>
        <taxon>Hemiptera</taxon>
        <taxon>Auchenorrhyncha</taxon>
        <taxon>Membracoidea</taxon>
        <taxon>Cicadellidae</taxon>
        <taxon>Cicadellinae</taxon>
        <taxon>Cicadellini</taxon>
        <taxon>Graphocephala</taxon>
    </lineage>
</organism>
<evidence type="ECO:0000313" key="2">
    <source>
        <dbReference type="EMBL" id="JAT21691.1"/>
    </source>
</evidence>
<feature type="repeat" description="ANK" evidence="1">
    <location>
        <begin position="48"/>
        <end position="80"/>
    </location>
</feature>
<protein>
    <submittedName>
        <fullName evidence="2">Uncharacterized protein</fullName>
    </submittedName>
</protein>
<feature type="repeat" description="ANK" evidence="1">
    <location>
        <begin position="258"/>
        <end position="290"/>
    </location>
</feature>
<dbReference type="InterPro" id="IPR002110">
    <property type="entry name" value="Ankyrin_rpt"/>
</dbReference>
<name>A0A1B6LDD1_9HEMI</name>
<dbReference type="PRINTS" id="PR01415">
    <property type="entry name" value="ANKYRIN"/>
</dbReference>
<dbReference type="Pfam" id="PF00023">
    <property type="entry name" value="Ank"/>
    <property type="match status" value="2"/>
</dbReference>
<dbReference type="InterPro" id="IPR051616">
    <property type="entry name" value="Cul2-RING_E3_ligase_SR"/>
</dbReference>
<reference evidence="2" key="1">
    <citation type="submission" date="2015-11" db="EMBL/GenBank/DDBJ databases">
        <title>De novo transcriptome assembly of four potential Pierce s Disease insect vectors from Arizona vineyards.</title>
        <authorList>
            <person name="Tassone E.E."/>
        </authorList>
    </citation>
    <scope>NUCLEOTIDE SEQUENCE</scope>
</reference>
<feature type="repeat" description="ANK" evidence="1">
    <location>
        <begin position="127"/>
        <end position="155"/>
    </location>
</feature>
<evidence type="ECO:0000313" key="4">
    <source>
        <dbReference type="EMBL" id="JAT37810.1"/>
    </source>
</evidence>
<dbReference type="EMBL" id="GEBQ01010490">
    <property type="protein sequence ID" value="JAT29487.1"/>
    <property type="molecule type" value="Transcribed_RNA"/>
</dbReference>
<dbReference type="SUPFAM" id="SSF48403">
    <property type="entry name" value="Ankyrin repeat"/>
    <property type="match status" value="1"/>
</dbReference>
<dbReference type="PANTHER" id="PTHR46224:SF64">
    <property type="entry name" value="IQ MOTIF AND ANKYRIN REPEAT DOMAIN-CONTAINING PROTEIN 1"/>
    <property type="match status" value="1"/>
</dbReference>
<dbReference type="PANTHER" id="PTHR46224">
    <property type="entry name" value="ANKYRIN REPEAT FAMILY PROTEIN"/>
    <property type="match status" value="1"/>
</dbReference>
<feature type="repeat" description="ANK" evidence="1">
    <location>
        <begin position="187"/>
        <end position="220"/>
    </location>
</feature>
<dbReference type="InterPro" id="IPR036770">
    <property type="entry name" value="Ankyrin_rpt-contain_sf"/>
</dbReference>
<accession>A0A1B6LDD1</accession>
<dbReference type="SMART" id="SM00248">
    <property type="entry name" value="ANK"/>
    <property type="match status" value="7"/>
</dbReference>
<dbReference type="PROSITE" id="PS50297">
    <property type="entry name" value="ANK_REP_REGION"/>
    <property type="match status" value="6"/>
</dbReference>
<dbReference type="PROSITE" id="PS50088">
    <property type="entry name" value="ANK_REPEAT"/>
    <property type="match status" value="7"/>
</dbReference>
<sequence length="464" mass="51913">MYKALSGNCMPANPLQRQLADSIVKMVPLDDIRILLATGAKVNEPVTQGLRPLHYAVWQRYPEAARLLLVRGGDVNARDECGYSALHLSAEHGYIELVALLLRQGARVDYREDTDDPFPRTLLCDEPLRLAIRGRHLEIARMLLEHGANPNKRYFFGSEINLVSPLDVEFLNLLLMFGADPNTRDRSGLTPLMKAVRLPQAMESVLLLLQYGADVNAVTDMRHDYRTVLHYAILSGNHETVNLLIKQGAKVNYSYEYQKPTALDLAILRGDPELVKMMIKAGANVNSSSPIIGTPLHVAVADNVPNRIELMTLLLSAGANPNLVIDSDEGPPLRPVLAEYVASIEQPSPVVVKLLLRFGAKVIMKTQYRDPLGVLNSLQNISRNPEIFDLLLEASESFDLCMIRRNQFLSEEQKCQLMERAGGPLSLLHQSRLALRKFLVDYPSLAAQVFELPLTLQLYLNYNY</sequence>
<evidence type="ECO:0000256" key="1">
    <source>
        <dbReference type="PROSITE-ProRule" id="PRU00023"/>
    </source>
</evidence>
<gene>
    <name evidence="3" type="ORF">g.11738</name>
    <name evidence="4" type="ORF">g.11740</name>
    <name evidence="2" type="ORF">g.11742</name>
</gene>
<keyword evidence="1" id="KW-0040">ANK repeat</keyword>
<dbReference type="AlphaFoldDB" id="A0A1B6LDD1"/>
<feature type="repeat" description="ANK" evidence="1">
    <location>
        <begin position="294"/>
        <end position="326"/>
    </location>
</feature>
<feature type="repeat" description="ANK" evidence="1">
    <location>
        <begin position="81"/>
        <end position="113"/>
    </location>
</feature>
<dbReference type="Gene3D" id="1.25.40.20">
    <property type="entry name" value="Ankyrin repeat-containing domain"/>
    <property type="match status" value="2"/>
</dbReference>
<feature type="repeat" description="ANK" evidence="1">
    <location>
        <begin position="224"/>
        <end position="256"/>
    </location>
</feature>
<dbReference type="Pfam" id="PF12796">
    <property type="entry name" value="Ank_2"/>
    <property type="match status" value="2"/>
</dbReference>
<evidence type="ECO:0000313" key="3">
    <source>
        <dbReference type="EMBL" id="JAT29487.1"/>
    </source>
</evidence>
<proteinExistence type="predicted"/>